<evidence type="ECO:0000256" key="1">
    <source>
        <dbReference type="SAM" id="MobiDB-lite"/>
    </source>
</evidence>
<feature type="compositionally biased region" description="Low complexity" evidence="1">
    <location>
        <begin position="67"/>
        <end position="102"/>
    </location>
</feature>
<dbReference type="Proteomes" id="UP000243876">
    <property type="component" value="Unassembled WGS sequence"/>
</dbReference>
<feature type="region of interest" description="Disordered" evidence="1">
    <location>
        <begin position="1"/>
        <end position="185"/>
    </location>
</feature>
<accession>A0A0D6EPN4</accession>
<protein>
    <submittedName>
        <fullName evidence="3">SPOSA6832_03484-mRNA-1:cds</fullName>
    </submittedName>
</protein>
<feature type="non-terminal residue" evidence="3">
    <location>
        <position position="1"/>
    </location>
</feature>
<name>A0A0D6EPN4_SPOSA</name>
<proteinExistence type="predicted"/>
<organism evidence="3 4">
    <name type="scientific">Sporidiobolus salmonicolor</name>
    <name type="common">Yeast-like fungus</name>
    <name type="synonym">Sporobolomyces salmonicolor</name>
    <dbReference type="NCBI Taxonomy" id="5005"/>
    <lineage>
        <taxon>Eukaryota</taxon>
        <taxon>Fungi</taxon>
        <taxon>Dikarya</taxon>
        <taxon>Basidiomycota</taxon>
        <taxon>Pucciniomycotina</taxon>
        <taxon>Microbotryomycetes</taxon>
        <taxon>Sporidiobolales</taxon>
        <taxon>Sporidiobolaceae</taxon>
        <taxon>Sporobolomyces</taxon>
    </lineage>
</organism>
<feature type="domain" description="VWFA" evidence="2">
    <location>
        <begin position="247"/>
        <end position="408"/>
    </location>
</feature>
<dbReference type="SUPFAM" id="SSF53300">
    <property type="entry name" value="vWA-like"/>
    <property type="match status" value="1"/>
</dbReference>
<evidence type="ECO:0000313" key="4">
    <source>
        <dbReference type="Proteomes" id="UP000243876"/>
    </source>
</evidence>
<sequence>MVRRDGLASKLAAAQAAGLAATPGYNPGAAAQQQSSPYPPAPSSAQGAFPNQQPSNTGFGQQTFSAPAGQSSPYGQPQQQQQYSQSSPYGQASSPYGQASSPYGGGAPPPVPGGRPGQAPPTGQLPYPGQQYGQPQQGYNQAPQGQFGGGGYGQQPPQQGYGPPPPPSYGQPPAQQGGGGAATNPDMILNVLRQGVQDQKVSAFFPPGSLEQIAQRVAHTGSLARLAAEWRLPLEVAFDLCRLALFDVVLYLDDSGSMAFEENGSRIEDLKLVVSRVAQAAALFDEDGLQVKLPPPFCPGLLFTTVASTDPSIGHQVRFMNSRVEGNNIASEQQANQLISQVKFSGLTPLGTALDQKILQPLVLGPARQGTLRKPVLIIAVTDGAPGGEDRYTLAKAREIFSFVKPIS</sequence>
<feature type="compositionally biased region" description="Low complexity" evidence="1">
    <location>
        <begin position="120"/>
        <end position="145"/>
    </location>
</feature>
<dbReference type="AlphaFoldDB" id="A0A0D6EPN4"/>
<dbReference type="PANTHER" id="PTHR34706:SF2">
    <property type="entry name" value="RFEF"/>
    <property type="match status" value="1"/>
</dbReference>
<feature type="compositionally biased region" description="Polar residues" evidence="1">
    <location>
        <begin position="49"/>
        <end position="65"/>
    </location>
</feature>
<gene>
    <name evidence="3" type="primary">SPOSA6832_03484</name>
</gene>
<dbReference type="Gene3D" id="3.40.50.410">
    <property type="entry name" value="von Willebrand factor, type A domain"/>
    <property type="match status" value="1"/>
</dbReference>
<dbReference type="EMBL" id="CENE01000017">
    <property type="protein sequence ID" value="CEQ41748.1"/>
    <property type="molecule type" value="Genomic_DNA"/>
</dbReference>
<dbReference type="InterPro" id="IPR036465">
    <property type="entry name" value="vWFA_dom_sf"/>
</dbReference>
<reference evidence="4" key="1">
    <citation type="submission" date="2015-02" db="EMBL/GenBank/DDBJ databases">
        <authorList>
            <person name="Gon?alves P."/>
        </authorList>
    </citation>
    <scope>NUCLEOTIDE SEQUENCE [LARGE SCALE GENOMIC DNA]</scope>
</reference>
<keyword evidence="4" id="KW-1185">Reference proteome</keyword>
<evidence type="ECO:0000313" key="3">
    <source>
        <dbReference type="EMBL" id="CEQ41748.1"/>
    </source>
</evidence>
<feature type="compositionally biased region" description="Low complexity" evidence="1">
    <location>
        <begin position="8"/>
        <end position="36"/>
    </location>
</feature>
<evidence type="ECO:0000259" key="2">
    <source>
        <dbReference type="PROSITE" id="PS50234"/>
    </source>
</evidence>
<dbReference type="PROSITE" id="PS50234">
    <property type="entry name" value="VWFA"/>
    <property type="match status" value="1"/>
</dbReference>
<dbReference type="OrthoDB" id="2142040at2759"/>
<dbReference type="PANTHER" id="PTHR34706">
    <property type="entry name" value="SLR1338 PROTEIN"/>
    <property type="match status" value="1"/>
</dbReference>
<dbReference type="InterPro" id="IPR002035">
    <property type="entry name" value="VWF_A"/>
</dbReference>